<dbReference type="PANTHER" id="PTHR43298">
    <property type="entry name" value="MULTIDRUG RESISTANCE PROTEIN NORM-RELATED"/>
    <property type="match status" value="1"/>
</dbReference>
<feature type="transmembrane region" description="Helical" evidence="4">
    <location>
        <begin position="53"/>
        <end position="74"/>
    </location>
</feature>
<comment type="similarity">
    <text evidence="1">Belongs to the multi antimicrobial extrusion (MATE) (TC 2.A.66.1) family.</text>
</comment>
<evidence type="ECO:0000256" key="4">
    <source>
        <dbReference type="SAM" id="Phobius"/>
    </source>
</evidence>
<proteinExistence type="inferred from homology"/>
<gene>
    <name evidence="5" type="ORF">TICRE_04340</name>
</gene>
<keyword evidence="4" id="KW-0472">Membrane</keyword>
<evidence type="ECO:0000256" key="2">
    <source>
        <dbReference type="ARBA" id="ARBA00022448"/>
    </source>
</evidence>
<keyword evidence="6" id="KW-1185">Reference proteome</keyword>
<name>A0A1U7M8F6_TISCR</name>
<organism evidence="5 6">
    <name type="scientific">Tissierella creatinophila DSM 6911</name>
    <dbReference type="NCBI Taxonomy" id="1123403"/>
    <lineage>
        <taxon>Bacteria</taxon>
        <taxon>Bacillati</taxon>
        <taxon>Bacillota</taxon>
        <taxon>Tissierellia</taxon>
        <taxon>Tissierellales</taxon>
        <taxon>Tissierellaceae</taxon>
        <taxon>Tissierella</taxon>
    </lineage>
</organism>
<dbReference type="InterPro" id="IPR050222">
    <property type="entry name" value="MATE_MdtK"/>
</dbReference>
<comment type="caution">
    <text evidence="5">The sequence shown here is derived from an EMBL/GenBank/DDBJ whole genome shotgun (WGS) entry which is preliminary data.</text>
</comment>
<dbReference type="GO" id="GO:0005886">
    <property type="term" value="C:plasma membrane"/>
    <property type="evidence" value="ECO:0007669"/>
    <property type="project" value="TreeGrafter"/>
</dbReference>
<evidence type="ECO:0000256" key="1">
    <source>
        <dbReference type="ARBA" id="ARBA00010199"/>
    </source>
</evidence>
<dbReference type="Proteomes" id="UP000186112">
    <property type="component" value="Unassembled WGS sequence"/>
</dbReference>
<dbReference type="AlphaFoldDB" id="A0A1U7M8F6"/>
<keyword evidence="2" id="KW-0813">Transport</keyword>
<accession>A0A1U7M8F6</accession>
<keyword evidence="4" id="KW-0812">Transmembrane</keyword>
<dbReference type="PANTHER" id="PTHR43298:SF2">
    <property type="entry name" value="FMN_FAD EXPORTER YEEO-RELATED"/>
    <property type="match status" value="1"/>
</dbReference>
<dbReference type="EMBL" id="LTDM01000005">
    <property type="protein sequence ID" value="OLS03577.1"/>
    <property type="molecule type" value="Genomic_DNA"/>
</dbReference>
<keyword evidence="4" id="KW-1133">Transmembrane helix</keyword>
<reference evidence="5 6" key="1">
    <citation type="submission" date="2016-02" db="EMBL/GenBank/DDBJ databases">
        <title>Genome sequence of Tissierella creatinophila DSM 6911.</title>
        <authorList>
            <person name="Poehlein A."/>
            <person name="Daniel R."/>
        </authorList>
    </citation>
    <scope>NUCLEOTIDE SEQUENCE [LARGE SCALE GENOMIC DNA]</scope>
    <source>
        <strain evidence="5 6">DSM 6911</strain>
    </source>
</reference>
<sequence>MRIDAFAQIPLAVSFIFAGALQGSGNTKSSLYSTAIGMWGIRVLGVKMGIDIAGVWISILIDFTIRSVFLTILFRDRTQKDVELNDI</sequence>
<evidence type="ECO:0000256" key="3">
    <source>
        <dbReference type="ARBA" id="ARBA00031636"/>
    </source>
</evidence>
<protein>
    <recommendedName>
        <fullName evidence="3">Multidrug-efflux transporter</fullName>
    </recommendedName>
</protein>
<evidence type="ECO:0000313" key="5">
    <source>
        <dbReference type="EMBL" id="OLS03577.1"/>
    </source>
</evidence>
<evidence type="ECO:0000313" key="6">
    <source>
        <dbReference type="Proteomes" id="UP000186112"/>
    </source>
</evidence>